<dbReference type="Proteomes" id="UP000479710">
    <property type="component" value="Unassembled WGS sequence"/>
</dbReference>
<dbReference type="EMBL" id="SPHZ02000004">
    <property type="protein sequence ID" value="KAF0921769.1"/>
    <property type="molecule type" value="Genomic_DNA"/>
</dbReference>
<dbReference type="OrthoDB" id="734129at2759"/>
<dbReference type="AlphaFoldDB" id="A0A6G1EAJ6"/>
<dbReference type="PANTHER" id="PTHR46686">
    <property type="entry name" value="GLYCOSYLTRANSFERASE"/>
    <property type="match status" value="1"/>
</dbReference>
<sequence length="93" mass="10671">MERHAAHCISLEALHSGIYQDLDRPRRRRAHVAPAFNHSLWQSVYRVLSEVRFFRSYVHHVAISDAAGEMLLLRDVRVPDPQPPRARTSSSTA</sequence>
<accession>A0A6G1EAJ6</accession>
<gene>
    <name evidence="1" type="ORF">E2562_017030</name>
</gene>
<comment type="caution">
    <text evidence="1">The sequence shown here is derived from an EMBL/GenBank/DDBJ whole genome shotgun (WGS) entry which is preliminary data.</text>
</comment>
<reference evidence="1 2" key="1">
    <citation type="submission" date="2019-11" db="EMBL/GenBank/DDBJ databases">
        <title>Whole genome sequence of Oryza granulata.</title>
        <authorList>
            <person name="Li W."/>
        </authorList>
    </citation>
    <scope>NUCLEOTIDE SEQUENCE [LARGE SCALE GENOMIC DNA]</scope>
    <source>
        <strain evidence="2">cv. Menghai</strain>
        <tissue evidence="1">Leaf</tissue>
    </source>
</reference>
<proteinExistence type="predicted"/>
<evidence type="ECO:0000313" key="1">
    <source>
        <dbReference type="EMBL" id="KAF0921769.1"/>
    </source>
</evidence>
<keyword evidence="2" id="KW-1185">Reference proteome</keyword>
<dbReference type="PANTHER" id="PTHR46686:SF5">
    <property type="entry name" value="GLYCOSYLTRANSFERASE"/>
    <property type="match status" value="1"/>
</dbReference>
<protein>
    <submittedName>
        <fullName evidence="1">Uncharacterized protein</fullName>
    </submittedName>
</protein>
<organism evidence="1 2">
    <name type="scientific">Oryza meyeriana var. granulata</name>
    <dbReference type="NCBI Taxonomy" id="110450"/>
    <lineage>
        <taxon>Eukaryota</taxon>
        <taxon>Viridiplantae</taxon>
        <taxon>Streptophyta</taxon>
        <taxon>Embryophyta</taxon>
        <taxon>Tracheophyta</taxon>
        <taxon>Spermatophyta</taxon>
        <taxon>Magnoliopsida</taxon>
        <taxon>Liliopsida</taxon>
        <taxon>Poales</taxon>
        <taxon>Poaceae</taxon>
        <taxon>BOP clade</taxon>
        <taxon>Oryzoideae</taxon>
        <taxon>Oryzeae</taxon>
        <taxon>Oryzinae</taxon>
        <taxon>Oryza</taxon>
        <taxon>Oryza meyeriana</taxon>
    </lineage>
</organism>
<evidence type="ECO:0000313" key="2">
    <source>
        <dbReference type="Proteomes" id="UP000479710"/>
    </source>
</evidence>
<name>A0A6G1EAJ6_9ORYZ</name>